<evidence type="ECO:0000313" key="3">
    <source>
        <dbReference type="EMBL" id="RDW29155.1"/>
    </source>
</evidence>
<dbReference type="Gene3D" id="3.40.1400.10">
    <property type="entry name" value="Sugar-phosphate isomerase, RpiB/LacA/LacB"/>
    <property type="match status" value="1"/>
</dbReference>
<dbReference type="PIRSF" id="PIRSF005384">
    <property type="entry name" value="RpiB_LacA_B"/>
    <property type="match status" value="1"/>
</dbReference>
<protein>
    <submittedName>
        <fullName evidence="3">Uncharacterized protein</fullName>
    </submittedName>
</protein>
<dbReference type="EMBL" id="KZ857324">
    <property type="protein sequence ID" value="RDW29155.1"/>
    <property type="molecule type" value="Genomic_DNA"/>
</dbReference>
<name>A0A371CFS1_YARLL</name>
<dbReference type="InterPro" id="IPR011860">
    <property type="entry name" value="Rib-5-P_Isoase_Actino"/>
</dbReference>
<dbReference type="NCBIfam" id="TIGR00689">
    <property type="entry name" value="rpiB_lacA_lacB"/>
    <property type="match status" value="1"/>
</dbReference>
<sequence>MGFTIVVGCDEAGVDYKNRIKADLEKSPRVDKVIDVGVKASEDKTAYPNIAIAAAEKVASGEADRAILICGTGLGVAISANKVAGVRAVTAHDSFSVERSILSNNAQILCMGQRVVGIELARRLVAEWLTYEFDQTSASAAKVADIETYEKKHIAA</sequence>
<dbReference type="GO" id="GO:0016853">
    <property type="term" value="F:isomerase activity"/>
    <property type="evidence" value="ECO:0007669"/>
    <property type="project" value="UniProtKB-KW"/>
</dbReference>
<organism evidence="3 4">
    <name type="scientific">Yarrowia lipolytica</name>
    <name type="common">Candida lipolytica</name>
    <dbReference type="NCBI Taxonomy" id="4952"/>
    <lineage>
        <taxon>Eukaryota</taxon>
        <taxon>Fungi</taxon>
        <taxon>Dikarya</taxon>
        <taxon>Ascomycota</taxon>
        <taxon>Saccharomycotina</taxon>
        <taxon>Dipodascomycetes</taxon>
        <taxon>Dipodascales</taxon>
        <taxon>Dipodascales incertae sedis</taxon>
        <taxon>Yarrowia</taxon>
    </lineage>
</organism>
<dbReference type="FunFam" id="3.40.1400.10:FF:000004">
    <property type="entry name" value="Ribose 5-phosphate isomerase"/>
    <property type="match status" value="1"/>
</dbReference>
<dbReference type="AlphaFoldDB" id="A0A371CFS1"/>
<dbReference type="PANTHER" id="PTHR43732">
    <property type="entry name" value="RIBOSE 5-PHOSPHATE ISOMERASE-RELATED"/>
    <property type="match status" value="1"/>
</dbReference>
<dbReference type="Proteomes" id="UP000256601">
    <property type="component" value="Unassembled WGS sequence"/>
</dbReference>
<dbReference type="PANTHER" id="PTHR43732:SF1">
    <property type="entry name" value="RIBOSE 5-PHOSPHATE ISOMERASE"/>
    <property type="match status" value="1"/>
</dbReference>
<gene>
    <name evidence="3" type="ORF">B0I71DRAFT_111380</name>
</gene>
<comment type="similarity">
    <text evidence="1">Belongs to the LacAB/RpiB family.</text>
</comment>
<dbReference type="Pfam" id="PF02502">
    <property type="entry name" value="LacAB_rpiB"/>
    <property type="match status" value="1"/>
</dbReference>
<evidence type="ECO:0000256" key="2">
    <source>
        <dbReference type="ARBA" id="ARBA00023235"/>
    </source>
</evidence>
<dbReference type="NCBIfam" id="NF004051">
    <property type="entry name" value="PRK05571.1"/>
    <property type="match status" value="1"/>
</dbReference>
<dbReference type="InterPro" id="IPR003500">
    <property type="entry name" value="RpiB_LacA_LacB"/>
</dbReference>
<evidence type="ECO:0000313" key="4">
    <source>
        <dbReference type="Proteomes" id="UP000256601"/>
    </source>
</evidence>
<dbReference type="NCBIfam" id="TIGR02133">
    <property type="entry name" value="RPI_actino"/>
    <property type="match status" value="1"/>
</dbReference>
<evidence type="ECO:0000256" key="1">
    <source>
        <dbReference type="ARBA" id="ARBA00008754"/>
    </source>
</evidence>
<dbReference type="OMA" id="YPPFCLR"/>
<dbReference type="OrthoDB" id="2106730at2759"/>
<reference evidence="3 4" key="1">
    <citation type="submission" date="2018-07" db="EMBL/GenBank/DDBJ databases">
        <title>Draft Genome Assemblies for Five Robust Yarrowia lipolytica Strains Exhibiting High Lipid Production and Pentose Sugar Utilization and Sugar Alcohol Secretion from Undetoxified Lignocellulosic Biomass Hydrolysates.</title>
        <authorList>
            <consortium name="DOE Joint Genome Institute"/>
            <person name="Walker C."/>
            <person name="Ryu S."/>
            <person name="Na H."/>
            <person name="Zane M."/>
            <person name="LaButti K."/>
            <person name="Lipzen A."/>
            <person name="Haridas S."/>
            <person name="Barry K."/>
            <person name="Grigoriev I.V."/>
            <person name="Quarterman J."/>
            <person name="Slininger P."/>
            <person name="Dien B."/>
            <person name="Trinh C.T."/>
        </authorList>
    </citation>
    <scope>NUCLEOTIDE SEQUENCE [LARGE SCALE GENOMIC DNA]</scope>
    <source>
        <strain evidence="3 4">YB392</strain>
    </source>
</reference>
<dbReference type="VEuPathDB" id="FungiDB:YALI0_F01628g"/>
<accession>A0A371CFS1</accession>
<dbReference type="InterPro" id="IPR051812">
    <property type="entry name" value="SPI_LacAB/RpiB"/>
</dbReference>
<dbReference type="InterPro" id="IPR036569">
    <property type="entry name" value="RpiB_LacA_LacB_sf"/>
</dbReference>
<keyword evidence="2" id="KW-0413">Isomerase</keyword>
<dbReference type="SUPFAM" id="SSF89623">
    <property type="entry name" value="Ribose/Galactose isomerase RpiB/AlsB"/>
    <property type="match status" value="1"/>
</dbReference>
<proteinExistence type="inferred from homology"/>
<dbReference type="GO" id="GO:0005975">
    <property type="term" value="P:carbohydrate metabolic process"/>
    <property type="evidence" value="ECO:0007669"/>
    <property type="project" value="InterPro"/>
</dbReference>